<dbReference type="EMBL" id="KQ982587">
    <property type="protein sequence ID" value="KYQ54152.1"/>
    <property type="molecule type" value="Genomic_DNA"/>
</dbReference>
<protein>
    <submittedName>
        <fullName evidence="1">Uncharacterized protein</fullName>
    </submittedName>
</protein>
<dbReference type="AlphaFoldDB" id="A0A151X169"/>
<reference evidence="1 2" key="1">
    <citation type="submission" date="2015-09" db="EMBL/GenBank/DDBJ databases">
        <title>Trachymyrmex zeteki WGS genome.</title>
        <authorList>
            <person name="Nygaard S."/>
            <person name="Hu H."/>
            <person name="Boomsma J."/>
            <person name="Zhang G."/>
        </authorList>
    </citation>
    <scope>NUCLEOTIDE SEQUENCE [LARGE SCALE GENOMIC DNA]</scope>
    <source>
        <strain evidence="1">Tzet28-1</strain>
        <tissue evidence="1">Whole body</tissue>
    </source>
</reference>
<organism evidence="1 2">
    <name type="scientific">Mycetomoellerius zeteki</name>
    <dbReference type="NCBI Taxonomy" id="64791"/>
    <lineage>
        <taxon>Eukaryota</taxon>
        <taxon>Metazoa</taxon>
        <taxon>Ecdysozoa</taxon>
        <taxon>Arthropoda</taxon>
        <taxon>Hexapoda</taxon>
        <taxon>Insecta</taxon>
        <taxon>Pterygota</taxon>
        <taxon>Neoptera</taxon>
        <taxon>Endopterygota</taxon>
        <taxon>Hymenoptera</taxon>
        <taxon>Apocrita</taxon>
        <taxon>Aculeata</taxon>
        <taxon>Formicoidea</taxon>
        <taxon>Formicidae</taxon>
        <taxon>Myrmicinae</taxon>
        <taxon>Mycetomoellerius</taxon>
    </lineage>
</organism>
<evidence type="ECO:0000313" key="1">
    <source>
        <dbReference type="EMBL" id="KYQ54152.1"/>
    </source>
</evidence>
<sequence>MEEKNENVLKTVNVYGQLIPLKEILKIFFEIPNVFEKIYKYITTLNENTDDEICNIVQTSFWKSKILNNESITFPLFLYEDAFETANPLGSHAGIYKLCGMYISIPCLPPELSSRLDNIFLAQLYHADDTKLFSKKQIYSYLIRDLMILETEGIQLSIGSKNIQVYFKLALIIGDNLRLHGILGFVESFSANLCCRFCKISKDISRKPCSEDINLLRNKINYAQDIAINKVTITGLKESCAFNVLKSFHAVENYSVDIMHDLLESTSEILYYFIVQQQYFTLDTLNWRLQFFNFDSMSNRPPTISLSQLLNKSIKMSAAEMLCFILNAGLIFGDLITNPNDKYWSLYKLLRKILSITLQYSVTKSTADLLESLINEHHMLYIDLFGETLKSKHHLMLHYPRVMNTVGSLRPLWSMRFEAKHRPLKQYAQATASRRDICYSIAVKQQLMLSNLFMTLQLNNLPYVTYKESNSLVSLKNVILNNYTNYITLKSICFGNVVLKKGSIVLVNIDNDGYSLFVEISYIFKKKTNIVSLSPSNFITTIKYLFATYFDDHYQAYTINISDKYDTISFNSLVYFKV</sequence>
<name>A0A151X169_9HYME</name>
<dbReference type="Proteomes" id="UP000075809">
    <property type="component" value="Unassembled WGS sequence"/>
</dbReference>
<proteinExistence type="predicted"/>
<keyword evidence="2" id="KW-1185">Reference proteome</keyword>
<accession>A0A151X169</accession>
<gene>
    <name evidence="1" type="ORF">ALC60_06949</name>
</gene>
<evidence type="ECO:0000313" key="2">
    <source>
        <dbReference type="Proteomes" id="UP000075809"/>
    </source>
</evidence>